<keyword evidence="3" id="KW-0805">Transcription regulation</keyword>
<protein>
    <submittedName>
        <fullName evidence="16">CCR4-NOT transcription complex subunit 1</fullName>
    </submittedName>
</protein>
<dbReference type="FunFam" id="1.25.40.790:FF:000001">
    <property type="entry name" value="Ccr4-not transcription complex subunit 1 isoform"/>
    <property type="match status" value="1"/>
</dbReference>
<keyword evidence="5" id="KW-0539">Nucleus</keyword>
<feature type="compositionally biased region" description="Basic and acidic residues" evidence="8">
    <location>
        <begin position="1250"/>
        <end position="1262"/>
    </location>
</feature>
<dbReference type="GO" id="GO:0005634">
    <property type="term" value="C:nucleus"/>
    <property type="evidence" value="ECO:0007669"/>
    <property type="project" value="UniProtKB-SubCell"/>
</dbReference>
<dbReference type="FunFam" id="1.25.40.180:FF:000005">
    <property type="entry name" value="Ccr4-not transcription complex subunit 1 isoform"/>
    <property type="match status" value="1"/>
</dbReference>
<dbReference type="InterPro" id="IPR032194">
    <property type="entry name" value="CNOT1_HEAT"/>
</dbReference>
<feature type="compositionally biased region" description="Polar residues" evidence="8">
    <location>
        <begin position="699"/>
        <end position="708"/>
    </location>
</feature>
<feature type="region of interest" description="Disordered" evidence="8">
    <location>
        <begin position="665"/>
        <end position="708"/>
    </location>
</feature>
<evidence type="ECO:0000259" key="9">
    <source>
        <dbReference type="Pfam" id="PF04054"/>
    </source>
</evidence>
<dbReference type="Pfam" id="PF16417">
    <property type="entry name" value="CNOT1_TTP_bind"/>
    <property type="match status" value="1"/>
</dbReference>
<evidence type="ECO:0000259" key="11">
    <source>
        <dbReference type="Pfam" id="PF16415"/>
    </source>
</evidence>
<dbReference type="InterPro" id="IPR038535">
    <property type="entry name" value="CNOT1_TTP_bind_sf"/>
</dbReference>
<dbReference type="InterPro" id="IPR032191">
    <property type="entry name" value="CNOT1_CAF1_bind"/>
</dbReference>
<evidence type="ECO:0000256" key="1">
    <source>
        <dbReference type="ARBA" id="ARBA00004123"/>
    </source>
</evidence>
<sequence length="2225" mass="249882">MNLDSLSLALSQISYLVDNLTKKNYRASQQEIQHIVNRHGPEADRHLLRCLFSHVDFSGDGKSSGKDFHQTQFLIQECASLITKPNFISTLSYAIDNPLHYQKSLKPAPHLFAQLSKVLKLSKVQEVIFGLALLNSSSSDLRGFAAQFIKQKLPDLLRSYIDADVSGNQEGGFQDIAIEVLHLLLSHLLFGQKGAFGVGQEQIDAFLKTLRRDFPQERCPVVLAPLLYPEKRDILMDRILPDSGGVAKTMMESSLADFMQEVGYGFCARLVCTFALNLSVTFNVFKTLNPSLNFKEVTYELDHPGFQIRDSKGLHNVVYGIQRGLGMEVFPVDLIYRPWKHAEGQLSFIQHSLINPEIFCFADYPCHTVATDILKAPPEDDNREIATWKSLDLIESLLRLAEVGQYEQVKQLFSFPIKHCPDMLVLALLQINTSWHTLRHELISTLMPIFLGNHPNSAIILHYAWHGQGQSPSIRQLIMHAMAEWYMRGEQYDQAKLSRILDVAQDLKALSMLLNGTPFAFVIDLAALASRREYLKLDKWLTDKIREHGEPFIQACMTFLKRRCPSILGGLAPEKDQPKSAQLPPETLATMLACLQACAGSVSQELSETILTMVANCSNVMNKARQPPPGVMPKGRPPSASSLDAISPVQIDPLAGMASLSIGGSAAPHTQSMQGFPPNLGSAFSTPQSPAKAFPPLSTPNQTTAFSGIGGLSSQLPVGGLGTGSLTGIGTGALGLPAVNNDPFVQRKLGTSGLNQPTFQQTDLSQVWPEANQHFSKEIDDEANSYFQRIYNHPPHPTMSVDEVLEMLQRFKDSTIKREREVFNCMLRNLFEEYRFFPQYPDKELHITACLFGGIIEKGLVTYMALGLALRYVLEALRKPFGSKMYYFGIAALDRFKNRLKDYPQYCQHLASISHFMQFPHHLQEYIEYGQQSRDPPVKMQGSITTPGSIALAQAQAQAQVPAKAPLAGQVSTMVTTSTTTTVAKTVTVTRPTGVSFKKDVPPSINTTNIDTLLVATDQTERIVEPPENIQEKIAFIFNNLSQSNMTQKVEELKETVKEEFMPWVSQYLVMKRVSIEPNFHSLYSNFLDTLKNPEFNKMVLNETYRNIKVLLTSDKAAANFSDRSLLKNLGHWLGMITLAKNKPILHTDLDVKSLLLEAYVKGQQELLYVVPFVAKVLESSIRSVVFRPPNPWTMAIMNVLAELHQEHDLKLNLKFEIEVLCKNLALDINELKPGNLLKDKDRLKNLDEQLSAPKKDVKQPEELPAITTTTTSTTPATSTTCTATVPPQPQYSYHDINVYSLAGLAPHITLNPTIPLFQAHPQLKQCVRQAIERAVQELVHPVVDRSIKIAMTTCEQIVRKDFALDSEESRMRIAAHHMMRNLTAGMAMITCREPLLMSISTNLKNSFASALRTASPQQREMMDQAAAQLKTAVEKAGPEMDKRLATEFELRKHARQEGRRYCDPVVLTYQAERMPEQIRLKVGGVDPKQLAVYEEFARNVPGFLPTNDLSQPTGFLAQPMKQAWATDDVAQIYDKCITELEQHLHAIPPTLAMNPQAQALRSLLEVVVLSRNSRDAIAALGLLQKAVEGLLDATSGADADLLLRYRECHLLVLKALQDGRAYGSPWCNKQITRCLIECRDEYKYNVEAVELLIRNHLVNMQQYDLHLAQSMENGLNYMAVAFAMQLVKILLVDERSVAHVTEADLFHTIETLMRINAHSRGNAPEGLPQLMEVVRSNYEAMIDRAHGGPNFMMHSGISQASEYDDPPGLREKAEYLLREWVNLYHSAAAGRDSTKAFSAFVGQMHQQGILKTDDLITRFFRLCTEMCVEISYRAQAEQQHNPAANPTMIRAKCYHNLDAFVRLIALLVKHSGEATNTVTKINLLNKVLGIVVGVLLQDHDVRQSEFQQLPYHRIFIMLLLELNAPEHVLETINFQTLTAFCNTFHILRPTKAPGFVYAWLELISHRIFIARMLAHTPQQKGWPMYAQLLIDLFKYLAPFLRNVELTKPMQILYKGTLRVLLVLLHDFPEFLCDYHYGFCDVIPPNCIQLRNLILSAFPRNMRLPDPFTPNLKVDMLSEINIAPRILTNFTGVMPPQFKKDLDSYLKTRSPVTFLSDLRSNLQVSNEPGNRYNLQLINALVLYVGTQAIAHIHNKGSTPSMSTITHSAHMDIFQNLAVDLDTEGEMFCQYVYDLAENTEKLFQSVAQCCMGQKQAQQVMEGTGAS</sequence>
<dbReference type="PANTHER" id="PTHR13162:SF8">
    <property type="entry name" value="CCR4-NOT TRANSCRIPTION COMPLEX SUBUNIT 1"/>
    <property type="match status" value="1"/>
</dbReference>
<dbReference type="Gene3D" id="1.25.40.790">
    <property type="match status" value="1"/>
</dbReference>
<dbReference type="PANTHER" id="PTHR13162">
    <property type="entry name" value="CCR4-NOT TRANSCRIPTION COMPLEX"/>
    <property type="match status" value="1"/>
</dbReference>
<evidence type="ECO:0000259" key="14">
    <source>
        <dbReference type="Pfam" id="PF22940"/>
    </source>
</evidence>
<keyword evidence="2" id="KW-0678">Repressor</keyword>
<evidence type="ECO:0000256" key="6">
    <source>
        <dbReference type="ARBA" id="ARBA00025717"/>
    </source>
</evidence>
<evidence type="ECO:0000259" key="15">
    <source>
        <dbReference type="Pfam" id="PF23590"/>
    </source>
</evidence>
<feature type="domain" description="CCR4-NOT transcription complex subunit 1 TTP binding" evidence="12">
    <location>
        <begin position="757"/>
        <end position="937"/>
    </location>
</feature>
<comment type="similarity">
    <text evidence="6">Belongs to the CNOT1 family.</text>
</comment>
<organism evidence="16">
    <name type="scientific">Equus asinus asinus</name>
    <dbReference type="NCBI Taxonomy" id="83772"/>
    <lineage>
        <taxon>Eukaryota</taxon>
        <taxon>Metazoa</taxon>
        <taxon>Chordata</taxon>
        <taxon>Craniata</taxon>
        <taxon>Vertebrata</taxon>
        <taxon>Euteleostomi</taxon>
        <taxon>Mammalia</taxon>
        <taxon>Eutheria</taxon>
        <taxon>Laurasiatheria</taxon>
        <taxon>Perissodactyla</taxon>
        <taxon>Equidae</taxon>
        <taxon>Equus</taxon>
    </lineage>
</organism>
<feature type="domain" description="CCR4-NOT transcription complex subunit 1-like NOT1 connector" evidence="15">
    <location>
        <begin position="1532"/>
        <end position="1736"/>
    </location>
</feature>
<gene>
    <name evidence="16" type="primary">CNOT1</name>
</gene>
<dbReference type="InterPro" id="IPR007196">
    <property type="entry name" value="CCR4-Not_Not1_C"/>
</dbReference>
<dbReference type="InterPro" id="IPR055104">
    <property type="entry name" value="CNOT1_1st"/>
</dbReference>
<evidence type="ECO:0000259" key="10">
    <source>
        <dbReference type="Pfam" id="PF12842"/>
    </source>
</evidence>
<comment type="subunit">
    <text evidence="7">Component of the CCR4-NOT complex; distinct complexes seem to exist that differ in the participation of probably mutually exclusive catalytic subunits. In the complex, interacts directly with CNOT6, CNOT6L, CNOT7 or CNOT8. Interacts in a ligand-dependent fashion with ESR1 and RXRA. Interacts with NANOS2, TOB1 and ZFP36. Interacts with TNRC6A, TNRC6B or TNRC6C; the interactions are direct. Interacts with YTHDF2; the interaction is direct and promotes recruitment of the CCR4-NOT complex to N6-methyladenosine (m6A)-containing mRNAs, leading to their deadenylation and subsequent degradation. Interacts with EIF4ENIF1/4E-T. Interacts in an RNA-independent manner with BICC1 (via KH domains). Interacts with TEX13A; the interaction may inhibit CNOT1 binding to mRNA and subsequently CNOT1-mediated mRNA degradation.</text>
</comment>
<dbReference type="GO" id="GO:0017148">
    <property type="term" value="P:negative regulation of translation"/>
    <property type="evidence" value="ECO:0007669"/>
    <property type="project" value="InterPro"/>
</dbReference>
<evidence type="ECO:0000259" key="13">
    <source>
        <dbReference type="Pfam" id="PF16418"/>
    </source>
</evidence>
<feature type="domain" description="CCR4-NOT transcription complex subunit 1 N-terminal" evidence="14">
    <location>
        <begin position="30"/>
        <end position="227"/>
    </location>
</feature>
<evidence type="ECO:0000259" key="12">
    <source>
        <dbReference type="Pfam" id="PF16417"/>
    </source>
</evidence>
<dbReference type="FunFam" id="1.25.40.840:FF:000001">
    <property type="entry name" value="Ccr4-not transcription complex subunit 1 isoform"/>
    <property type="match status" value="1"/>
</dbReference>
<dbReference type="Gene3D" id="1.25.40.800">
    <property type="match status" value="1"/>
</dbReference>
<proteinExistence type="inferred from homology"/>
<dbReference type="InterPro" id="IPR040398">
    <property type="entry name" value="Not1"/>
</dbReference>
<reference evidence="16" key="1">
    <citation type="submission" date="2023-03" db="UniProtKB">
        <authorList>
            <consortium name="Ensembl"/>
        </authorList>
    </citation>
    <scope>IDENTIFICATION</scope>
</reference>
<feature type="domain" description="CCR4-NOT transcription complex subunit 1 HEAT repeat" evidence="13">
    <location>
        <begin position="440"/>
        <end position="596"/>
    </location>
</feature>
<evidence type="ECO:0000256" key="7">
    <source>
        <dbReference type="ARBA" id="ARBA00093540"/>
    </source>
</evidence>
<dbReference type="GO" id="GO:0000288">
    <property type="term" value="P:nuclear-transcribed mRNA catabolic process, deadenylation-dependent decay"/>
    <property type="evidence" value="ECO:0007669"/>
    <property type="project" value="TreeGrafter"/>
</dbReference>
<dbReference type="Pfam" id="PF04054">
    <property type="entry name" value="Not1"/>
    <property type="match status" value="1"/>
</dbReference>
<dbReference type="CDD" id="cd20710">
    <property type="entry name" value="NOT1_connector"/>
    <property type="match status" value="1"/>
</dbReference>
<dbReference type="GO" id="GO:2000036">
    <property type="term" value="P:regulation of stem cell population maintenance"/>
    <property type="evidence" value="ECO:0007669"/>
    <property type="project" value="UniProtKB-ARBA"/>
</dbReference>
<feature type="region of interest" description="Disordered" evidence="8">
    <location>
        <begin position="1250"/>
        <end position="1287"/>
    </location>
</feature>
<evidence type="ECO:0000256" key="3">
    <source>
        <dbReference type="ARBA" id="ARBA00023015"/>
    </source>
</evidence>
<evidence type="ECO:0000256" key="8">
    <source>
        <dbReference type="SAM" id="MobiDB-lite"/>
    </source>
</evidence>
<dbReference type="InterPro" id="IPR024557">
    <property type="entry name" value="CNOT1_dom_4"/>
</dbReference>
<dbReference type="Pfam" id="PF16418">
    <property type="entry name" value="CNOT1_HEAT"/>
    <property type="match status" value="1"/>
</dbReference>
<name>A0A8C4LRQ8_EQUAS</name>
<evidence type="ECO:0000256" key="5">
    <source>
        <dbReference type="ARBA" id="ARBA00023242"/>
    </source>
</evidence>
<feature type="domain" description="CCR4-NOT transcription complex subunit 1 CAF1-binding" evidence="11">
    <location>
        <begin position="1023"/>
        <end position="1246"/>
    </location>
</feature>
<dbReference type="Ensembl" id="ENSEAST00005016932.1">
    <property type="protein sequence ID" value="ENSEASP00005015568.1"/>
    <property type="gene ID" value="ENSEASG00005005819.1"/>
</dbReference>
<feature type="compositionally biased region" description="Low complexity" evidence="8">
    <location>
        <begin position="1268"/>
        <end position="1285"/>
    </location>
</feature>
<keyword evidence="4" id="KW-0804">Transcription</keyword>
<dbReference type="GO" id="GO:0060090">
    <property type="term" value="F:molecular adaptor activity"/>
    <property type="evidence" value="ECO:0007669"/>
    <property type="project" value="TreeGrafter"/>
</dbReference>
<dbReference type="Pfam" id="PF23590">
    <property type="entry name" value="NOT1_connector"/>
    <property type="match status" value="1"/>
</dbReference>
<dbReference type="InterPro" id="IPR055454">
    <property type="entry name" value="CNOT1-like_NOT1_connector"/>
</dbReference>
<feature type="domain" description="CCR4-NOT transcription complex subunit 1" evidence="10">
    <location>
        <begin position="1322"/>
        <end position="1456"/>
    </location>
</feature>
<dbReference type="Pfam" id="PF12842">
    <property type="entry name" value="DUF3819"/>
    <property type="match status" value="1"/>
</dbReference>
<dbReference type="Gene3D" id="1.25.40.180">
    <property type="match status" value="1"/>
</dbReference>
<evidence type="ECO:0000256" key="4">
    <source>
        <dbReference type="ARBA" id="ARBA00023163"/>
    </source>
</evidence>
<evidence type="ECO:0000256" key="2">
    <source>
        <dbReference type="ARBA" id="ARBA00022491"/>
    </source>
</evidence>
<dbReference type="Gene3D" id="1.25.40.840">
    <property type="entry name" value="CCR4-NOT transcription complex subunit 1 TTP binding domain"/>
    <property type="match status" value="1"/>
</dbReference>
<comment type="subcellular location">
    <subcellularLocation>
        <location evidence="1">Nucleus</location>
    </subcellularLocation>
</comment>
<dbReference type="Pfam" id="PF22940">
    <property type="entry name" value="CNOT1_1st"/>
    <property type="match status" value="1"/>
</dbReference>
<feature type="domain" description="CCR4-Not complex component Not1 C-terminal" evidence="9">
    <location>
        <begin position="1920"/>
        <end position="2185"/>
    </location>
</feature>
<dbReference type="GO" id="GO:0030015">
    <property type="term" value="C:CCR4-NOT core complex"/>
    <property type="evidence" value="ECO:0007669"/>
    <property type="project" value="InterPro"/>
</dbReference>
<evidence type="ECO:0000313" key="16">
    <source>
        <dbReference type="Ensembl" id="ENSEASP00005015568.1"/>
    </source>
</evidence>
<dbReference type="GO" id="GO:0000932">
    <property type="term" value="C:P-body"/>
    <property type="evidence" value="ECO:0007669"/>
    <property type="project" value="TreeGrafter"/>
</dbReference>
<dbReference type="Pfam" id="PF16415">
    <property type="entry name" value="CNOT1_CAF1_bind"/>
    <property type="match status" value="1"/>
</dbReference>
<accession>A0A8C4LRQ8</accession>
<dbReference type="InterPro" id="IPR032193">
    <property type="entry name" value="CNOT1_TTP_bind"/>
</dbReference>